<protein>
    <submittedName>
        <fullName evidence="6">ZIP family metal transporter</fullName>
    </submittedName>
</protein>
<name>A0ABU9D7M9_9PROT</name>
<gene>
    <name evidence="6" type="ORF">WOB96_02935</name>
</gene>
<evidence type="ECO:0000313" key="6">
    <source>
        <dbReference type="EMBL" id="MEK8088713.1"/>
    </source>
</evidence>
<keyword evidence="2 5" id="KW-0812">Transmembrane</keyword>
<keyword evidence="4 5" id="KW-0472">Membrane</keyword>
<evidence type="ECO:0000256" key="5">
    <source>
        <dbReference type="SAM" id="Phobius"/>
    </source>
</evidence>
<evidence type="ECO:0000256" key="1">
    <source>
        <dbReference type="ARBA" id="ARBA00004141"/>
    </source>
</evidence>
<feature type="transmembrane region" description="Helical" evidence="5">
    <location>
        <begin position="121"/>
        <end position="143"/>
    </location>
</feature>
<feature type="transmembrane region" description="Helical" evidence="5">
    <location>
        <begin position="6"/>
        <end position="26"/>
    </location>
</feature>
<evidence type="ECO:0000256" key="3">
    <source>
        <dbReference type="ARBA" id="ARBA00022989"/>
    </source>
</evidence>
<dbReference type="EMBL" id="JBBPCO010000002">
    <property type="protein sequence ID" value="MEK8088713.1"/>
    <property type="molecule type" value="Genomic_DNA"/>
</dbReference>
<evidence type="ECO:0000313" key="7">
    <source>
        <dbReference type="Proteomes" id="UP001446205"/>
    </source>
</evidence>
<keyword evidence="3 5" id="KW-1133">Transmembrane helix</keyword>
<dbReference type="PANTHER" id="PTHR16950">
    <property type="entry name" value="ZINC TRANSPORTER SLC39A7 HISTIDINE-RICH MEMBRANE PROTEIN KE4"/>
    <property type="match status" value="1"/>
</dbReference>
<proteinExistence type="predicted"/>
<keyword evidence="7" id="KW-1185">Reference proteome</keyword>
<dbReference type="Proteomes" id="UP001446205">
    <property type="component" value="Unassembled WGS sequence"/>
</dbReference>
<dbReference type="PANTHER" id="PTHR16950:SF16">
    <property type="entry name" value="ZINC TRANSPORTER ZIP13"/>
    <property type="match status" value="1"/>
</dbReference>
<feature type="transmembrane region" description="Helical" evidence="5">
    <location>
        <begin position="224"/>
        <end position="243"/>
    </location>
</feature>
<feature type="transmembrane region" description="Helical" evidence="5">
    <location>
        <begin position="38"/>
        <end position="55"/>
    </location>
</feature>
<dbReference type="Pfam" id="PF02535">
    <property type="entry name" value="Zip"/>
    <property type="match status" value="1"/>
</dbReference>
<dbReference type="RefSeq" id="WP_341369779.1">
    <property type="nucleotide sequence ID" value="NZ_JBBPCO010000002.1"/>
</dbReference>
<comment type="caution">
    <text evidence="6">The sequence shown here is derived from an EMBL/GenBank/DDBJ whole genome shotgun (WGS) entry which is preliminary data.</text>
</comment>
<reference evidence="6 7" key="1">
    <citation type="submission" date="2024-04" db="EMBL/GenBank/DDBJ databases">
        <authorList>
            <person name="Abashina T."/>
            <person name="Shaikin A."/>
        </authorList>
    </citation>
    <scope>NUCLEOTIDE SEQUENCE [LARGE SCALE GENOMIC DNA]</scope>
    <source>
        <strain evidence="6 7">AAFK</strain>
    </source>
</reference>
<dbReference type="InterPro" id="IPR003689">
    <property type="entry name" value="ZIP"/>
</dbReference>
<feature type="transmembrane region" description="Helical" evidence="5">
    <location>
        <begin position="164"/>
        <end position="185"/>
    </location>
</feature>
<evidence type="ECO:0000256" key="2">
    <source>
        <dbReference type="ARBA" id="ARBA00022692"/>
    </source>
</evidence>
<comment type="subcellular location">
    <subcellularLocation>
        <location evidence="1">Membrane</location>
        <topology evidence="1">Multi-pass membrane protein</topology>
    </subcellularLocation>
</comment>
<feature type="transmembrane region" description="Helical" evidence="5">
    <location>
        <begin position="191"/>
        <end position="212"/>
    </location>
</feature>
<feature type="transmembrane region" description="Helical" evidence="5">
    <location>
        <begin position="67"/>
        <end position="86"/>
    </location>
</feature>
<evidence type="ECO:0000256" key="4">
    <source>
        <dbReference type="ARBA" id="ARBA00023136"/>
    </source>
</evidence>
<sequence length="246" mass="26114">MFLTILFWSLAGGVLSVLAASLFLLLPEAQRNRFLPGMISYATGALLAGALLGLIPEALEQAEDHVVFMSVLGGLLVFFMLEKMVLWRHCHDDHCHQHSSAAPLILIGGAFHNLLDGVIIGAAFLSSVPLGISTTLAIIAHAVPQDLGDIAVLLHGGYSRLRALIFNLLSSLPTVLGAFLAYAALQNLEPVIPYVLGFSAAGFLYIAMADLIPGMHRETALKSTLLQVVLLVVGGITIGVLRAHGH</sequence>
<accession>A0ABU9D7M9</accession>
<organism evidence="6 7">
    <name type="scientific">Thermithiobacillus plumbiphilus</name>
    <dbReference type="NCBI Taxonomy" id="1729899"/>
    <lineage>
        <taxon>Bacteria</taxon>
        <taxon>Pseudomonadati</taxon>
        <taxon>Pseudomonadota</taxon>
        <taxon>Acidithiobacillia</taxon>
        <taxon>Acidithiobacillales</taxon>
        <taxon>Thermithiobacillaceae</taxon>
        <taxon>Thermithiobacillus</taxon>
    </lineage>
</organism>